<organism evidence="1 2">
    <name type="scientific">Candidatus Nitronauta litoralis</name>
    <dbReference type="NCBI Taxonomy" id="2705533"/>
    <lineage>
        <taxon>Bacteria</taxon>
        <taxon>Pseudomonadati</taxon>
        <taxon>Nitrospinota/Tectimicrobiota group</taxon>
        <taxon>Nitrospinota</taxon>
        <taxon>Nitrospinia</taxon>
        <taxon>Nitrospinales</taxon>
        <taxon>Nitrospinaceae</taxon>
        <taxon>Candidatus Nitronauta</taxon>
    </lineage>
</organism>
<accession>A0A7T0BZB9</accession>
<dbReference type="InterPro" id="IPR058263">
    <property type="entry name" value="DUF7957"/>
</dbReference>
<gene>
    <name evidence="1" type="ORF">G3M70_02010</name>
</gene>
<dbReference type="Pfam" id="PF25857">
    <property type="entry name" value="DUF7957"/>
    <property type="match status" value="1"/>
</dbReference>
<dbReference type="AlphaFoldDB" id="A0A7T0BZB9"/>
<evidence type="ECO:0000313" key="1">
    <source>
        <dbReference type="EMBL" id="QPJ63677.1"/>
    </source>
</evidence>
<dbReference type="EMBL" id="CP048685">
    <property type="protein sequence ID" value="QPJ63677.1"/>
    <property type="molecule type" value="Genomic_DNA"/>
</dbReference>
<reference evidence="1 2" key="1">
    <citation type="submission" date="2020-02" db="EMBL/GenBank/DDBJ databases">
        <title>Genomic and physiological characterization of two novel Nitrospinaceae genera.</title>
        <authorList>
            <person name="Mueller A.J."/>
            <person name="Jung M.-Y."/>
            <person name="Strachan C.R."/>
            <person name="Herbold C.W."/>
            <person name="Kirkegaard R.H."/>
            <person name="Daims H."/>
        </authorList>
    </citation>
    <scope>NUCLEOTIDE SEQUENCE [LARGE SCALE GENOMIC DNA]</scope>
    <source>
        <strain evidence="1">EB</strain>
    </source>
</reference>
<sequence>MDPNENLGKEEQFKNLFGYNLEGKQLWVAELPTSKKADVYYKIKKKRNTLSPWTFSLIAYSFCSYECEIDIKTGKIIKSVFYK</sequence>
<evidence type="ECO:0008006" key="3">
    <source>
        <dbReference type="Google" id="ProtNLM"/>
    </source>
</evidence>
<name>A0A7T0BZB9_9BACT</name>
<proteinExistence type="predicted"/>
<dbReference type="Proteomes" id="UP000594688">
    <property type="component" value="Chromosome"/>
</dbReference>
<evidence type="ECO:0000313" key="2">
    <source>
        <dbReference type="Proteomes" id="UP000594688"/>
    </source>
</evidence>
<protein>
    <recommendedName>
        <fullName evidence="3">PepSY domain-containing protein</fullName>
    </recommendedName>
</protein>
<dbReference type="KEGG" id="nli:G3M70_02010"/>